<evidence type="ECO:0008006" key="4">
    <source>
        <dbReference type="Google" id="ProtNLM"/>
    </source>
</evidence>
<keyword evidence="1" id="KW-1133">Transmembrane helix</keyword>
<keyword evidence="1" id="KW-0812">Transmembrane</keyword>
<reference evidence="2 3" key="1">
    <citation type="submission" date="2019-06" db="EMBL/GenBank/DDBJ databases">
        <title>A chromosome-scale genome assembly of the European perch, Perca fluviatilis.</title>
        <authorList>
            <person name="Roques C."/>
            <person name="Zahm M."/>
            <person name="Cabau C."/>
            <person name="Klopp C."/>
            <person name="Bouchez O."/>
            <person name="Donnadieu C."/>
            <person name="Kuhl H."/>
            <person name="Gislard M."/>
            <person name="Guendouz S."/>
            <person name="Journot L."/>
            <person name="Haffray P."/>
            <person name="Bestin A."/>
            <person name="Morvezen R."/>
            <person name="Feron R."/>
            <person name="Wen M."/>
            <person name="Jouanno E."/>
            <person name="Herpin A."/>
            <person name="Schartl M."/>
            <person name="Postlethwait J."/>
            <person name="Schaerlinger B."/>
            <person name="Chardard D."/>
            <person name="Lecocq T."/>
            <person name="Poncet C."/>
            <person name="Jaffrelo L."/>
            <person name="Lampietro C."/>
            <person name="Guiguen Y."/>
        </authorList>
    </citation>
    <scope>NUCLEOTIDE SEQUENCE [LARGE SCALE GENOMIC DNA]</scope>
    <source>
        <tissue evidence="2">Blood</tissue>
    </source>
</reference>
<evidence type="ECO:0000313" key="2">
    <source>
        <dbReference type="EMBL" id="KAF1384386.1"/>
    </source>
</evidence>
<accession>A0A6A5EQP6</accession>
<proteinExistence type="predicted"/>
<feature type="transmembrane region" description="Helical" evidence="1">
    <location>
        <begin position="37"/>
        <end position="58"/>
    </location>
</feature>
<evidence type="ECO:0000256" key="1">
    <source>
        <dbReference type="SAM" id="Phobius"/>
    </source>
</evidence>
<protein>
    <recommendedName>
        <fullName evidence="4">DDE Tnp4 domain-containing protein</fullName>
    </recommendedName>
</protein>
<organism evidence="2 3">
    <name type="scientific">Perca fluviatilis</name>
    <name type="common">European perch</name>
    <dbReference type="NCBI Taxonomy" id="8168"/>
    <lineage>
        <taxon>Eukaryota</taxon>
        <taxon>Metazoa</taxon>
        <taxon>Chordata</taxon>
        <taxon>Craniata</taxon>
        <taxon>Vertebrata</taxon>
        <taxon>Euteleostomi</taxon>
        <taxon>Actinopterygii</taxon>
        <taxon>Neopterygii</taxon>
        <taxon>Teleostei</taxon>
        <taxon>Neoteleostei</taxon>
        <taxon>Acanthomorphata</taxon>
        <taxon>Eupercaria</taxon>
        <taxon>Perciformes</taxon>
        <taxon>Percoidei</taxon>
        <taxon>Percidae</taxon>
        <taxon>Percinae</taxon>
        <taxon>Perca</taxon>
    </lineage>
</organism>
<sequence>MGHHYMQISVANRLNHVTRSVEVFTRSSQYYFHSGKMPVPAVVFPVLWAVIVYLRLMSHQRRHVENRRRIRRLSLVDLFQSDRPATYCRLNVDVPILRLWFDVELNTKQDFRALEVSPTFAPQVIASCAFLHNVCIDNGDVLEPDNDVALDIQDPEPALQEAPEAHETPGNATRDMLAALIYAQATH</sequence>
<evidence type="ECO:0000313" key="3">
    <source>
        <dbReference type="Proteomes" id="UP000465112"/>
    </source>
</evidence>
<dbReference type="EMBL" id="VHII01000010">
    <property type="protein sequence ID" value="KAF1384386.1"/>
    <property type="molecule type" value="Genomic_DNA"/>
</dbReference>
<dbReference type="AlphaFoldDB" id="A0A6A5EQP6"/>
<name>A0A6A5EQP6_PERFL</name>
<dbReference type="Proteomes" id="UP000465112">
    <property type="component" value="Chromosome 10"/>
</dbReference>
<comment type="caution">
    <text evidence="2">The sequence shown here is derived from an EMBL/GenBank/DDBJ whole genome shotgun (WGS) entry which is preliminary data.</text>
</comment>
<keyword evidence="1" id="KW-0472">Membrane</keyword>
<gene>
    <name evidence="2" type="ORF">PFLUV_G00119400</name>
</gene>
<keyword evidence="3" id="KW-1185">Reference proteome</keyword>